<dbReference type="Gramene" id="OMERI03G25420.1">
    <property type="protein sequence ID" value="OMERI03G25420.1"/>
    <property type="gene ID" value="OMERI03G25420"/>
</dbReference>
<evidence type="ECO:0000313" key="7">
    <source>
        <dbReference type="Proteomes" id="UP000008021"/>
    </source>
</evidence>
<evidence type="ECO:0000256" key="2">
    <source>
        <dbReference type="RuleBase" id="RU003633"/>
    </source>
</evidence>
<dbReference type="AlphaFoldDB" id="A0A0E0D4E1"/>
<evidence type="ECO:0000259" key="5">
    <source>
        <dbReference type="Pfam" id="PF02797"/>
    </source>
</evidence>
<protein>
    <recommendedName>
        <fullName evidence="8">Chalcone/stilbene synthase N-terminal domain-containing protein</fullName>
    </recommendedName>
</protein>
<dbReference type="EnsemblPlants" id="OMERI03G25420.1">
    <property type="protein sequence ID" value="OMERI03G25420.1"/>
    <property type="gene ID" value="OMERI03G25420"/>
</dbReference>
<dbReference type="GO" id="GO:0016747">
    <property type="term" value="F:acyltransferase activity, transferring groups other than amino-acyl groups"/>
    <property type="evidence" value="ECO:0007669"/>
    <property type="project" value="InterPro"/>
</dbReference>
<dbReference type="SUPFAM" id="SSF53901">
    <property type="entry name" value="Thiolase-like"/>
    <property type="match status" value="1"/>
</dbReference>
<dbReference type="STRING" id="40149.A0A0E0D4E1"/>
<dbReference type="HOGENOM" id="CLU_974481_0_0_1"/>
<reference evidence="6" key="2">
    <citation type="submission" date="2018-05" db="EMBL/GenBank/DDBJ databases">
        <title>OmerRS3 (Oryza meridionalis Reference Sequence Version 3).</title>
        <authorList>
            <person name="Zhang J."/>
            <person name="Kudrna D."/>
            <person name="Lee S."/>
            <person name="Talag J."/>
            <person name="Welchert J."/>
            <person name="Wing R.A."/>
        </authorList>
    </citation>
    <scope>NUCLEOTIDE SEQUENCE [LARGE SCALE GENOMIC DNA]</scope>
    <source>
        <strain evidence="6">cv. OR44</strain>
    </source>
</reference>
<evidence type="ECO:0000313" key="6">
    <source>
        <dbReference type="EnsemblPlants" id="OMERI03G25420.1"/>
    </source>
</evidence>
<dbReference type="Gene3D" id="3.40.47.10">
    <property type="match status" value="2"/>
</dbReference>
<accession>A0A0E0D4E1</accession>
<keyword evidence="2" id="KW-0808">Transferase</keyword>
<name>A0A0E0D4E1_9ORYZ</name>
<keyword evidence="2" id="KW-0012">Acyltransferase</keyword>
<reference evidence="6" key="1">
    <citation type="submission" date="2015-04" db="UniProtKB">
        <authorList>
            <consortium name="EnsemblPlants"/>
        </authorList>
    </citation>
    <scope>IDENTIFICATION</scope>
</reference>
<dbReference type="Proteomes" id="UP000008021">
    <property type="component" value="Chromosome 3"/>
</dbReference>
<feature type="domain" description="Chalcone/stilbene synthase C-terminal" evidence="5">
    <location>
        <begin position="99"/>
        <end position="190"/>
    </location>
</feature>
<dbReference type="GO" id="GO:0030639">
    <property type="term" value="P:polyketide biosynthetic process"/>
    <property type="evidence" value="ECO:0007669"/>
    <property type="project" value="TreeGrafter"/>
</dbReference>
<dbReference type="PANTHER" id="PTHR11877">
    <property type="entry name" value="HYDROXYMETHYLGLUTARYL-COA SYNTHASE"/>
    <property type="match status" value="1"/>
</dbReference>
<sequence>MVSDPVGLAELGEDEATAGWRRRTELSISIHTATNESARRRLIWVVPATMYFRVVDNAHFDNLVCQALFTDSASAVVIGADPVVATAAGGGGERPLFELVHATQTLIPETGGAILGLLREAGFLKMVGGAGVDDTDDDDRNALFWAVHPGGRAILDKVEGVLGLRLEKTRASRKVLADYGNMGSACAWFWVVVGRRIVRHHWRGVRVGRSPRLWPRPHHGHRPTSPSLTAGSLSSPPLAPSSAPTVSSVARCCCRFAGAPSAHAVSARTSSRHSCSAYPCVVCARQ</sequence>
<keyword evidence="7" id="KW-1185">Reference proteome</keyword>
<dbReference type="Pfam" id="PF02797">
    <property type="entry name" value="Chal_sti_synt_C"/>
    <property type="match status" value="1"/>
</dbReference>
<dbReference type="InterPro" id="IPR001099">
    <property type="entry name" value="Chalcone/stilbene_synt_N"/>
</dbReference>
<evidence type="ECO:0000256" key="3">
    <source>
        <dbReference type="SAM" id="MobiDB-lite"/>
    </source>
</evidence>
<dbReference type="InterPro" id="IPR012328">
    <property type="entry name" value="Chalcone/stilbene_synt_C"/>
</dbReference>
<proteinExistence type="inferred from homology"/>
<organism evidence="6">
    <name type="scientific">Oryza meridionalis</name>
    <dbReference type="NCBI Taxonomy" id="40149"/>
    <lineage>
        <taxon>Eukaryota</taxon>
        <taxon>Viridiplantae</taxon>
        <taxon>Streptophyta</taxon>
        <taxon>Embryophyta</taxon>
        <taxon>Tracheophyta</taxon>
        <taxon>Spermatophyta</taxon>
        <taxon>Magnoliopsida</taxon>
        <taxon>Liliopsida</taxon>
        <taxon>Poales</taxon>
        <taxon>Poaceae</taxon>
        <taxon>BOP clade</taxon>
        <taxon>Oryzoideae</taxon>
        <taxon>Oryzeae</taxon>
        <taxon>Oryzinae</taxon>
        <taxon>Oryza</taxon>
    </lineage>
</organism>
<feature type="compositionally biased region" description="Low complexity" evidence="3">
    <location>
        <begin position="223"/>
        <end position="239"/>
    </location>
</feature>
<evidence type="ECO:0008006" key="8">
    <source>
        <dbReference type="Google" id="ProtNLM"/>
    </source>
</evidence>
<dbReference type="InterPro" id="IPR016039">
    <property type="entry name" value="Thiolase-like"/>
</dbReference>
<dbReference type="InterPro" id="IPR011141">
    <property type="entry name" value="Polyketide_synthase_type-III"/>
</dbReference>
<dbReference type="Pfam" id="PF00195">
    <property type="entry name" value="Chal_sti_synt_N"/>
    <property type="match status" value="1"/>
</dbReference>
<comment type="similarity">
    <text evidence="1 2">Belongs to the thiolase-like superfamily. Chalcone/stilbene synthases family.</text>
</comment>
<dbReference type="PANTHER" id="PTHR11877:SF80">
    <property type="entry name" value="CHALCONE SYNTHASE 1"/>
    <property type="match status" value="1"/>
</dbReference>
<feature type="domain" description="Chalcone/stilbene synthase N-terminal" evidence="4">
    <location>
        <begin position="28"/>
        <end position="82"/>
    </location>
</feature>
<evidence type="ECO:0000259" key="4">
    <source>
        <dbReference type="Pfam" id="PF00195"/>
    </source>
</evidence>
<feature type="region of interest" description="Disordered" evidence="3">
    <location>
        <begin position="209"/>
        <end position="239"/>
    </location>
</feature>
<evidence type="ECO:0000256" key="1">
    <source>
        <dbReference type="ARBA" id="ARBA00005531"/>
    </source>
</evidence>